<comment type="subcellular location">
    <subcellularLocation>
        <location evidence="1">Membrane</location>
        <topology evidence="1">Single-pass membrane protein</topology>
    </subcellularLocation>
</comment>
<evidence type="ECO:0000256" key="6">
    <source>
        <dbReference type="ARBA" id="ARBA00022989"/>
    </source>
</evidence>
<keyword evidence="8" id="KW-0408">Iron</keyword>
<protein>
    <submittedName>
        <fullName evidence="11">Uncharacterized protein</fullName>
    </submittedName>
</protein>
<reference evidence="11 12" key="1">
    <citation type="submission" date="2024-01" db="EMBL/GenBank/DDBJ databases">
        <authorList>
            <person name="Waweru B."/>
        </authorList>
    </citation>
    <scope>NUCLEOTIDE SEQUENCE [LARGE SCALE GENOMIC DNA]</scope>
</reference>
<evidence type="ECO:0000313" key="12">
    <source>
        <dbReference type="Proteomes" id="UP001314170"/>
    </source>
</evidence>
<evidence type="ECO:0000256" key="9">
    <source>
        <dbReference type="ARBA" id="ARBA00023033"/>
    </source>
</evidence>
<dbReference type="GO" id="GO:0004497">
    <property type="term" value="F:monooxygenase activity"/>
    <property type="evidence" value="ECO:0007669"/>
    <property type="project" value="UniProtKB-KW"/>
</dbReference>
<evidence type="ECO:0000256" key="10">
    <source>
        <dbReference type="ARBA" id="ARBA00023136"/>
    </source>
</evidence>
<keyword evidence="4" id="KW-0812">Transmembrane</keyword>
<dbReference type="EMBL" id="CAWUPB010001173">
    <property type="protein sequence ID" value="CAK7348554.1"/>
    <property type="molecule type" value="Genomic_DNA"/>
</dbReference>
<dbReference type="GO" id="GO:0005506">
    <property type="term" value="F:iron ion binding"/>
    <property type="evidence" value="ECO:0007669"/>
    <property type="project" value="InterPro"/>
</dbReference>
<dbReference type="InterPro" id="IPR050665">
    <property type="entry name" value="Cytochrome_P450_Monooxygen"/>
</dbReference>
<dbReference type="AlphaFoldDB" id="A0AAV1SAT0"/>
<dbReference type="InterPro" id="IPR036396">
    <property type="entry name" value="Cyt_P450_sf"/>
</dbReference>
<keyword evidence="5" id="KW-0479">Metal-binding</keyword>
<dbReference type="SUPFAM" id="SSF48264">
    <property type="entry name" value="Cytochrome P450"/>
    <property type="match status" value="1"/>
</dbReference>
<evidence type="ECO:0000256" key="8">
    <source>
        <dbReference type="ARBA" id="ARBA00023004"/>
    </source>
</evidence>
<evidence type="ECO:0000256" key="3">
    <source>
        <dbReference type="ARBA" id="ARBA00022617"/>
    </source>
</evidence>
<keyword evidence="3" id="KW-0349">Heme</keyword>
<keyword evidence="7" id="KW-0560">Oxidoreductase</keyword>
<evidence type="ECO:0000256" key="2">
    <source>
        <dbReference type="ARBA" id="ARBA00010617"/>
    </source>
</evidence>
<evidence type="ECO:0000256" key="1">
    <source>
        <dbReference type="ARBA" id="ARBA00004167"/>
    </source>
</evidence>
<evidence type="ECO:0000256" key="4">
    <source>
        <dbReference type="ARBA" id="ARBA00022692"/>
    </source>
</evidence>
<name>A0AAV1SAT0_9ROSI</name>
<dbReference type="Gene3D" id="1.20.120.990">
    <property type="entry name" value="Glycosyltransferase family 88, C-terminal domain"/>
    <property type="match status" value="1"/>
</dbReference>
<keyword evidence="6" id="KW-1133">Transmembrane helix</keyword>
<comment type="similarity">
    <text evidence="2">Belongs to the cytochrome P450 family.</text>
</comment>
<sequence length="275" mass="30857">MDQGSFDGSLKGKASSGGCGGCWGLWLVKREERIRRVLARDDSFEGKASSGGYVGSMVAAEICSYAEGREAFKAQKQLQKHSIATSTDIGIPGSRFLPTLSNFKMWKLDSKVKNSVRHIKWRELSRSNVKEIRLREEVLSECGMGILESDMLTKLKSRGIKRYEITEFDGPKGVYTTIPFVTIQRSKEYWEEDANEFNPLSFKNGVSHAAKYRSALLAFGLEYKHAPANHLTSKPEYGLPIIVKPFLLSNDEFGNVDERADLENKIDCLDLPMES</sequence>
<keyword evidence="9" id="KW-0503">Monooxygenase</keyword>
<dbReference type="PANTHER" id="PTHR24282:SF135">
    <property type="entry name" value="CYTOCHROME P450 709B2"/>
    <property type="match status" value="1"/>
</dbReference>
<dbReference type="GO" id="GO:0016020">
    <property type="term" value="C:membrane"/>
    <property type="evidence" value="ECO:0007669"/>
    <property type="project" value="UniProtKB-SubCell"/>
</dbReference>
<proteinExistence type="inferred from homology"/>
<dbReference type="PANTHER" id="PTHR24282">
    <property type="entry name" value="CYTOCHROME P450 FAMILY MEMBER"/>
    <property type="match status" value="1"/>
</dbReference>
<keyword evidence="10" id="KW-0472">Membrane</keyword>
<comment type="caution">
    <text evidence="11">The sequence shown here is derived from an EMBL/GenBank/DDBJ whole genome shotgun (WGS) entry which is preliminary data.</text>
</comment>
<evidence type="ECO:0000256" key="5">
    <source>
        <dbReference type="ARBA" id="ARBA00022723"/>
    </source>
</evidence>
<evidence type="ECO:0000256" key="7">
    <source>
        <dbReference type="ARBA" id="ARBA00023002"/>
    </source>
</evidence>
<organism evidence="11 12">
    <name type="scientific">Dovyalis caffra</name>
    <dbReference type="NCBI Taxonomy" id="77055"/>
    <lineage>
        <taxon>Eukaryota</taxon>
        <taxon>Viridiplantae</taxon>
        <taxon>Streptophyta</taxon>
        <taxon>Embryophyta</taxon>
        <taxon>Tracheophyta</taxon>
        <taxon>Spermatophyta</taxon>
        <taxon>Magnoliopsida</taxon>
        <taxon>eudicotyledons</taxon>
        <taxon>Gunneridae</taxon>
        <taxon>Pentapetalae</taxon>
        <taxon>rosids</taxon>
        <taxon>fabids</taxon>
        <taxon>Malpighiales</taxon>
        <taxon>Salicaceae</taxon>
        <taxon>Flacourtieae</taxon>
        <taxon>Dovyalis</taxon>
    </lineage>
</organism>
<gene>
    <name evidence="11" type="ORF">DCAF_LOCUS21255</name>
</gene>
<accession>A0AAV1SAT0</accession>
<keyword evidence="12" id="KW-1185">Reference proteome</keyword>
<evidence type="ECO:0000313" key="11">
    <source>
        <dbReference type="EMBL" id="CAK7348554.1"/>
    </source>
</evidence>
<dbReference type="GO" id="GO:0016705">
    <property type="term" value="F:oxidoreductase activity, acting on paired donors, with incorporation or reduction of molecular oxygen"/>
    <property type="evidence" value="ECO:0007669"/>
    <property type="project" value="InterPro"/>
</dbReference>
<dbReference type="GO" id="GO:0020037">
    <property type="term" value="F:heme binding"/>
    <property type="evidence" value="ECO:0007669"/>
    <property type="project" value="InterPro"/>
</dbReference>
<dbReference type="Proteomes" id="UP001314170">
    <property type="component" value="Unassembled WGS sequence"/>
</dbReference>